<keyword evidence="1" id="KW-0472">Membrane</keyword>
<protein>
    <submittedName>
        <fullName evidence="3">Acyltransferase</fullName>
    </submittedName>
</protein>
<evidence type="ECO:0000313" key="4">
    <source>
        <dbReference type="Proteomes" id="UP001181622"/>
    </source>
</evidence>
<reference evidence="3" key="1">
    <citation type="submission" date="2020-10" db="EMBL/GenBank/DDBJ databases">
        <authorList>
            <person name="Abbas A."/>
            <person name="Razzaq R."/>
            <person name="Waqas M."/>
            <person name="Abbas N."/>
            <person name="Nielsen T.K."/>
            <person name="Hansen L.H."/>
            <person name="Hussain S."/>
            <person name="Shahid M."/>
        </authorList>
    </citation>
    <scope>NUCLEOTIDE SEQUENCE</scope>
    <source>
        <strain evidence="3">S14</strain>
    </source>
</reference>
<dbReference type="PANTHER" id="PTHR23028">
    <property type="entry name" value="ACETYLTRANSFERASE"/>
    <property type="match status" value="1"/>
</dbReference>
<dbReference type="Proteomes" id="UP001181622">
    <property type="component" value="Unassembled WGS sequence"/>
</dbReference>
<dbReference type="RefSeq" id="WP_309388143.1">
    <property type="nucleotide sequence ID" value="NZ_JADBEO010000001.1"/>
</dbReference>
<organism evidence="3 4">
    <name type="scientific">Chelatococcus sambhunathii</name>
    <dbReference type="NCBI Taxonomy" id="363953"/>
    <lineage>
        <taxon>Bacteria</taxon>
        <taxon>Pseudomonadati</taxon>
        <taxon>Pseudomonadota</taxon>
        <taxon>Alphaproteobacteria</taxon>
        <taxon>Hyphomicrobiales</taxon>
        <taxon>Chelatococcaceae</taxon>
        <taxon>Chelatococcus</taxon>
    </lineage>
</organism>
<accession>A0ABU1DAF5</accession>
<dbReference type="GO" id="GO:0016746">
    <property type="term" value="F:acyltransferase activity"/>
    <property type="evidence" value="ECO:0007669"/>
    <property type="project" value="UniProtKB-KW"/>
</dbReference>
<evidence type="ECO:0000259" key="2">
    <source>
        <dbReference type="Pfam" id="PF01757"/>
    </source>
</evidence>
<keyword evidence="4" id="KW-1185">Reference proteome</keyword>
<feature type="transmembrane region" description="Helical" evidence="1">
    <location>
        <begin position="53"/>
        <end position="74"/>
    </location>
</feature>
<feature type="transmembrane region" description="Helical" evidence="1">
    <location>
        <begin position="218"/>
        <end position="241"/>
    </location>
</feature>
<evidence type="ECO:0000256" key="1">
    <source>
        <dbReference type="SAM" id="Phobius"/>
    </source>
</evidence>
<keyword evidence="1" id="KW-1133">Transmembrane helix</keyword>
<keyword evidence="3" id="KW-0808">Transferase</keyword>
<dbReference type="InterPro" id="IPR002656">
    <property type="entry name" value="Acyl_transf_3_dom"/>
</dbReference>
<feature type="transmembrane region" description="Helical" evidence="1">
    <location>
        <begin position="129"/>
        <end position="151"/>
    </location>
</feature>
<dbReference type="Pfam" id="PF01757">
    <property type="entry name" value="Acyl_transf_3"/>
    <property type="match status" value="1"/>
</dbReference>
<feature type="transmembrane region" description="Helical" evidence="1">
    <location>
        <begin position="282"/>
        <end position="299"/>
    </location>
</feature>
<keyword evidence="3" id="KW-0012">Acyltransferase</keyword>
<dbReference type="InterPro" id="IPR050879">
    <property type="entry name" value="Acyltransferase_3"/>
</dbReference>
<comment type="caution">
    <text evidence="3">The sequence shown here is derived from an EMBL/GenBank/DDBJ whole genome shotgun (WGS) entry which is preliminary data.</text>
</comment>
<proteinExistence type="predicted"/>
<feature type="domain" description="Acyltransferase 3" evidence="2">
    <location>
        <begin position="10"/>
        <end position="360"/>
    </location>
</feature>
<feature type="transmembrane region" description="Helical" evidence="1">
    <location>
        <begin position="320"/>
        <end position="339"/>
    </location>
</feature>
<feature type="transmembrane region" description="Helical" evidence="1">
    <location>
        <begin position="12"/>
        <end position="33"/>
    </location>
</feature>
<dbReference type="EMBL" id="JADBEO010000001">
    <property type="protein sequence ID" value="MDR4305093.1"/>
    <property type="molecule type" value="Genomic_DNA"/>
</dbReference>
<gene>
    <name evidence="3" type="ORF">IHQ68_00430</name>
</gene>
<sequence>MTTPTAGRRHELDALRGLAAASILAYHAFAMVAPSREALWLLFCSPAFPIVNGRPAVILFFVLSGFVLHGALSAEQERRGRVDYRGFILKRVCRIYLPFAAAAFLALVMATLAVRFGTLATEAVPKPMAGWPAAASFEPSVFAGLLTLSGVETDMALNSVAWSLVHELRISLVLPALFLLVRSRGAATLLVATAPAWIACQALESPVFASIPPTMAEATFQSFSSVAASLTATIYYLPMFLMGALAAERAPRLWALLDRLGPAKTAACFLAGYVLLWWPNDIAAAVGAALLVVLVARSGTCRRLAGLRAPAFLGRVSYSLYLIHLPLLQAVVLVFGGVLGAPLSLLLGVVLAIPAAALFARTVEAPSQRLGRRLAERPAPLAAALAPAE</sequence>
<keyword evidence="1" id="KW-0812">Transmembrane</keyword>
<evidence type="ECO:0000313" key="3">
    <source>
        <dbReference type="EMBL" id="MDR4305093.1"/>
    </source>
</evidence>
<name>A0ABU1DAF5_9HYPH</name>
<feature type="transmembrane region" description="Helical" evidence="1">
    <location>
        <begin position="345"/>
        <end position="363"/>
    </location>
</feature>
<feature type="transmembrane region" description="Helical" evidence="1">
    <location>
        <begin position="95"/>
        <end position="117"/>
    </location>
</feature>